<comment type="caution">
    <text evidence="2">The sequence shown here is derived from an EMBL/GenBank/DDBJ whole genome shotgun (WGS) entry which is preliminary data.</text>
</comment>
<dbReference type="OrthoDB" id="3194263at2"/>
<evidence type="ECO:0000313" key="2">
    <source>
        <dbReference type="EMBL" id="ERL06148.1"/>
    </source>
</evidence>
<dbReference type="PATRIC" id="fig|1125712.3.peg.2277"/>
<evidence type="ECO:0000256" key="1">
    <source>
        <dbReference type="SAM" id="MobiDB-lite"/>
    </source>
</evidence>
<dbReference type="Proteomes" id="UP000016638">
    <property type="component" value="Unassembled WGS sequence"/>
</dbReference>
<reference evidence="2 3" key="1">
    <citation type="submission" date="2013-08" db="EMBL/GenBank/DDBJ databases">
        <authorList>
            <person name="Durkin A.S."/>
            <person name="Haft D.R."/>
            <person name="McCorrison J."/>
            <person name="Torralba M."/>
            <person name="Gillis M."/>
            <person name="Haft D.H."/>
            <person name="Methe B."/>
            <person name="Sutton G."/>
            <person name="Nelson K.E."/>
        </authorList>
    </citation>
    <scope>NUCLEOTIDE SEQUENCE [LARGE SCALE GENOMIC DNA]</scope>
    <source>
        <strain evidence="2 3">F0195</strain>
    </source>
</reference>
<name>U2TIW2_9ACTN</name>
<gene>
    <name evidence="2" type="ORF">HMPREF1316_0618</name>
</gene>
<dbReference type="RefSeq" id="WP_021727204.1">
    <property type="nucleotide sequence ID" value="NZ_AWEZ01000069.1"/>
</dbReference>
<evidence type="ECO:0000313" key="3">
    <source>
        <dbReference type="Proteomes" id="UP000016638"/>
    </source>
</evidence>
<dbReference type="EMBL" id="AWEZ01000069">
    <property type="protein sequence ID" value="ERL06148.1"/>
    <property type="molecule type" value="Genomic_DNA"/>
</dbReference>
<dbReference type="AlphaFoldDB" id="U2TIW2"/>
<keyword evidence="3" id="KW-1185">Reference proteome</keyword>
<protein>
    <submittedName>
        <fullName evidence="2">Uncharacterized protein</fullName>
    </submittedName>
</protein>
<dbReference type="STRING" id="1125712.HMPREF1316_0618"/>
<feature type="region of interest" description="Disordered" evidence="1">
    <location>
        <begin position="39"/>
        <end position="100"/>
    </location>
</feature>
<sequence>MREFIRRPWRVAAAVLAIALLTGGGALLADWARAVQGGETAAQGQARPDDAQGQARPDDAQGQDADSDEQGRDADATGGDAEPDGEDVEAQPIVPESGRVAPEGTVEVLCPRMVVAASGMTARGFAASVRGGARFCETAYANEDGTVTAYATPRQVEDQLAWGKEELRGAIDSVGRRGVAAEVSDDHRRVTLTAGDGATASSLHDAAFNVTFDAAVIQMDETHGEGFTMSVDIVDGATGTVMEHFDQDSFSSWHSDFSWLGKEGQA</sequence>
<organism evidence="2 3">
    <name type="scientific">Olsenella profusa F0195</name>
    <dbReference type="NCBI Taxonomy" id="1125712"/>
    <lineage>
        <taxon>Bacteria</taxon>
        <taxon>Bacillati</taxon>
        <taxon>Actinomycetota</taxon>
        <taxon>Coriobacteriia</taxon>
        <taxon>Coriobacteriales</taxon>
        <taxon>Atopobiaceae</taxon>
        <taxon>Olsenella</taxon>
    </lineage>
</organism>
<proteinExistence type="predicted"/>
<accession>U2TIW2</accession>